<keyword evidence="2" id="KW-1185">Reference proteome</keyword>
<organism evidence="1 2">
    <name type="scientific">Actinacidiphila glaucinigra</name>
    <dbReference type="NCBI Taxonomy" id="235986"/>
    <lineage>
        <taxon>Bacteria</taxon>
        <taxon>Bacillati</taxon>
        <taxon>Actinomycetota</taxon>
        <taxon>Actinomycetes</taxon>
        <taxon>Kitasatosporales</taxon>
        <taxon>Streptomycetaceae</taxon>
        <taxon>Actinacidiphila</taxon>
    </lineage>
</organism>
<protein>
    <submittedName>
        <fullName evidence="1">Uncharacterized protein</fullName>
    </submittedName>
</protein>
<dbReference type="Proteomes" id="UP000198280">
    <property type="component" value="Unassembled WGS sequence"/>
</dbReference>
<dbReference type="RefSeq" id="WP_265737416.1">
    <property type="nucleotide sequence ID" value="NZ_FZOF01000022.1"/>
</dbReference>
<evidence type="ECO:0000313" key="2">
    <source>
        <dbReference type="Proteomes" id="UP000198280"/>
    </source>
</evidence>
<dbReference type="EMBL" id="FZOF01000022">
    <property type="protein sequence ID" value="SNT37476.1"/>
    <property type="molecule type" value="Genomic_DNA"/>
</dbReference>
<evidence type="ECO:0000313" key="1">
    <source>
        <dbReference type="EMBL" id="SNT37476.1"/>
    </source>
</evidence>
<dbReference type="AlphaFoldDB" id="A0A239M482"/>
<proteinExistence type="predicted"/>
<accession>A0A239M482</accession>
<sequence length="40" mass="4483">MSDTSRRPGSTVPAFRPVFAYVVRRLRYLAEGFRRAAPAG</sequence>
<reference evidence="1 2" key="1">
    <citation type="submission" date="2017-06" db="EMBL/GenBank/DDBJ databases">
        <authorList>
            <person name="Kim H.J."/>
            <person name="Triplett B.A."/>
        </authorList>
    </citation>
    <scope>NUCLEOTIDE SEQUENCE [LARGE SCALE GENOMIC DNA]</scope>
    <source>
        <strain evidence="1 2">CGMCC 4.1858</strain>
    </source>
</reference>
<name>A0A239M482_9ACTN</name>
<gene>
    <name evidence="1" type="ORF">SAMN05216252_122158</name>
</gene>